<dbReference type="EMBL" id="JBHUKR010000004">
    <property type="protein sequence ID" value="MFD2415727.1"/>
    <property type="molecule type" value="Genomic_DNA"/>
</dbReference>
<proteinExistence type="predicted"/>
<organism evidence="1 2">
    <name type="scientific">Amycolatopsis pigmentata</name>
    <dbReference type="NCBI Taxonomy" id="450801"/>
    <lineage>
        <taxon>Bacteria</taxon>
        <taxon>Bacillati</taxon>
        <taxon>Actinomycetota</taxon>
        <taxon>Actinomycetes</taxon>
        <taxon>Pseudonocardiales</taxon>
        <taxon>Pseudonocardiaceae</taxon>
        <taxon>Amycolatopsis</taxon>
    </lineage>
</organism>
<evidence type="ECO:0000313" key="1">
    <source>
        <dbReference type="EMBL" id="MFD2415727.1"/>
    </source>
</evidence>
<sequence length="50" mass="5738">MSSFKRRRVMLPDGTYGYRVVRPDWEAILTALRRGECNALAVVDIDRADP</sequence>
<reference evidence="2" key="1">
    <citation type="journal article" date="2019" name="Int. J. Syst. Evol. Microbiol.">
        <title>The Global Catalogue of Microorganisms (GCM) 10K type strain sequencing project: providing services to taxonomists for standard genome sequencing and annotation.</title>
        <authorList>
            <consortium name="The Broad Institute Genomics Platform"/>
            <consortium name="The Broad Institute Genome Sequencing Center for Infectious Disease"/>
            <person name="Wu L."/>
            <person name="Ma J."/>
        </authorList>
    </citation>
    <scope>NUCLEOTIDE SEQUENCE [LARGE SCALE GENOMIC DNA]</scope>
    <source>
        <strain evidence="2">CGMCC 4.7645</strain>
    </source>
</reference>
<name>A0ABW5FPK9_9PSEU</name>
<accession>A0ABW5FPK9</accession>
<keyword evidence="2" id="KW-1185">Reference proteome</keyword>
<evidence type="ECO:0000313" key="2">
    <source>
        <dbReference type="Proteomes" id="UP001597417"/>
    </source>
</evidence>
<dbReference type="Proteomes" id="UP001597417">
    <property type="component" value="Unassembled WGS sequence"/>
</dbReference>
<dbReference type="RefSeq" id="WP_378261778.1">
    <property type="nucleotide sequence ID" value="NZ_JBHUKR010000004.1"/>
</dbReference>
<comment type="caution">
    <text evidence="1">The sequence shown here is derived from an EMBL/GenBank/DDBJ whole genome shotgun (WGS) entry which is preliminary data.</text>
</comment>
<gene>
    <name evidence="1" type="ORF">ACFSXZ_05235</name>
</gene>
<protein>
    <submittedName>
        <fullName evidence="1">Uncharacterized protein</fullName>
    </submittedName>
</protein>